<reference evidence="2" key="1">
    <citation type="journal article" date="2019" name="Int. J. Syst. Evol. Microbiol.">
        <title>The Global Catalogue of Microorganisms (GCM) 10K type strain sequencing project: providing services to taxonomists for standard genome sequencing and annotation.</title>
        <authorList>
            <consortium name="The Broad Institute Genomics Platform"/>
            <consortium name="The Broad Institute Genome Sequencing Center for Infectious Disease"/>
            <person name="Wu L."/>
            <person name="Ma J."/>
        </authorList>
    </citation>
    <scope>NUCLEOTIDE SEQUENCE [LARGE SCALE GENOMIC DNA]</scope>
    <source>
        <strain evidence="2">CCUG 57942</strain>
    </source>
</reference>
<proteinExistence type="predicted"/>
<dbReference type="InterPro" id="IPR021727">
    <property type="entry name" value="DUF3299"/>
</dbReference>
<evidence type="ECO:0000313" key="2">
    <source>
        <dbReference type="Proteomes" id="UP001597389"/>
    </source>
</evidence>
<dbReference type="Gene3D" id="2.40.50.870">
    <property type="entry name" value="Protein of unknown function (DUF3299)"/>
    <property type="match status" value="1"/>
</dbReference>
<dbReference type="Pfam" id="PF11736">
    <property type="entry name" value="DUF3299"/>
    <property type="match status" value="1"/>
</dbReference>
<protein>
    <submittedName>
        <fullName evidence="1">DUF3299 domain-containing protein</fullName>
    </submittedName>
</protein>
<keyword evidence="2" id="KW-1185">Reference proteome</keyword>
<dbReference type="RefSeq" id="WP_377177863.1">
    <property type="nucleotide sequence ID" value="NZ_JBHUJB010000033.1"/>
</dbReference>
<evidence type="ECO:0000313" key="1">
    <source>
        <dbReference type="EMBL" id="MFD2158746.1"/>
    </source>
</evidence>
<accession>A0ABW4ZB12</accession>
<sequence length="230" mass="25715">MKRAHFLSAIVGVGFFVGSAFAEEARKIEWDGMKATYEFDDPFVDLTSEQLMNLSMVARVRMLEERAKETGKPVSEEMLKEKRASEKLLKDQKVDIDGLLAKRDEIREQRKKRANMGVEELDGKLVSLPGFVLPLEFDGKKVKEFLLVPWVGACIHTPPPPPNQIVHVIVAEPFATKGTFEAVTITGKMQLKKQVRELFLVDGTADINMSYAMESAAVEKYEAPGGGEKK</sequence>
<dbReference type="EMBL" id="JBHUJB010000033">
    <property type="protein sequence ID" value="MFD2158746.1"/>
    <property type="molecule type" value="Genomic_DNA"/>
</dbReference>
<dbReference type="Proteomes" id="UP001597389">
    <property type="component" value="Unassembled WGS sequence"/>
</dbReference>
<comment type="caution">
    <text evidence="1">The sequence shown here is derived from an EMBL/GenBank/DDBJ whole genome shotgun (WGS) entry which is preliminary data.</text>
</comment>
<name>A0ABW4ZB12_9BACT</name>
<organism evidence="1 2">
    <name type="scientific">Rubritalea tangerina</name>
    <dbReference type="NCBI Taxonomy" id="430798"/>
    <lineage>
        <taxon>Bacteria</taxon>
        <taxon>Pseudomonadati</taxon>
        <taxon>Verrucomicrobiota</taxon>
        <taxon>Verrucomicrobiia</taxon>
        <taxon>Verrucomicrobiales</taxon>
        <taxon>Rubritaleaceae</taxon>
        <taxon>Rubritalea</taxon>
    </lineage>
</organism>
<gene>
    <name evidence="1" type="ORF">ACFSW8_07550</name>
</gene>